<dbReference type="PATRIC" id="fig|1305737.6.peg.751"/>
<dbReference type="OrthoDB" id="9797755at2"/>
<reference evidence="1 2" key="1">
    <citation type="submission" date="2015-09" db="EMBL/GenBank/DDBJ databases">
        <title>Identification and resolution of microdiversity through metagenomic sequencing of parallel consortia.</title>
        <authorList>
            <person name="Nelson W.C."/>
            <person name="Romine M.F."/>
            <person name="Lindemann S.R."/>
        </authorList>
    </citation>
    <scope>NUCLEOTIDE SEQUENCE [LARGE SCALE GENOMIC DNA]</scope>
    <source>
        <strain evidence="1">HL-49</strain>
    </source>
</reference>
<protein>
    <recommendedName>
        <fullName evidence="3">Alpha/beta hydrolase</fullName>
    </recommendedName>
</protein>
<proteinExistence type="predicted"/>
<evidence type="ECO:0000313" key="2">
    <source>
        <dbReference type="Proteomes" id="UP000050421"/>
    </source>
</evidence>
<evidence type="ECO:0000313" key="1">
    <source>
        <dbReference type="EMBL" id="KPQ07039.1"/>
    </source>
</evidence>
<gene>
    <name evidence="1" type="ORF">HLUCCX10_17610</name>
</gene>
<dbReference type="PANTHER" id="PTHR36513">
    <property type="entry name" value="ABC TRANSMEMBRANE TYPE-1 DOMAIN-CONTAINING PROTEIN"/>
    <property type="match status" value="1"/>
</dbReference>
<accession>A0A0P8BEG2</accession>
<sequence length="356" mass="41179">MVKHYIITNREVTTRRSRNYISVNETEYMRKDGDEEARHNLRYGTISFDPKKAKKLKDFDIQIIPEVEESLLANYADDKDVSKAKFPSTAIFTELYESGIKTSKKSPEGDHIRISEDILVFVHGFKSDLETAMQTLCELHKRYVEPENSTIKHLVLFTWPAKKKLLKYRSDAYDAMQSGFALARSMASLREFFKKKFVEERKPLCDQKIHLMCHSMGNRVLENMVKGVEDIGLDINSIFGEILLVGADIDYYALERPNPLYRLIDFGERVHVYYHNKDQALGISELTKNAFNRLGRWGAKNSVNLADDIYQCDVTEIDDDKGLLHDTVHHWYYTNSPSVVEDIIEVMKGGNSIFNR</sequence>
<organism evidence="1 2">
    <name type="scientific">Algoriphagus marincola HL-49</name>
    <dbReference type="NCBI Taxonomy" id="1305737"/>
    <lineage>
        <taxon>Bacteria</taxon>
        <taxon>Pseudomonadati</taxon>
        <taxon>Bacteroidota</taxon>
        <taxon>Cytophagia</taxon>
        <taxon>Cytophagales</taxon>
        <taxon>Cyclobacteriaceae</taxon>
        <taxon>Algoriphagus</taxon>
    </lineage>
</organism>
<name>A0A0P8BEG2_9BACT</name>
<dbReference type="Pfam" id="PF05990">
    <property type="entry name" value="DUF900"/>
    <property type="match status" value="1"/>
</dbReference>
<dbReference type="eggNOG" id="COG4782">
    <property type="taxonomic scope" value="Bacteria"/>
</dbReference>
<dbReference type="EMBL" id="LJXT01000174">
    <property type="protein sequence ID" value="KPQ07039.1"/>
    <property type="molecule type" value="Genomic_DNA"/>
</dbReference>
<dbReference type="PANTHER" id="PTHR36513:SF1">
    <property type="entry name" value="TRANSMEMBRANE PROTEIN"/>
    <property type="match status" value="1"/>
</dbReference>
<dbReference type="InterPro" id="IPR010297">
    <property type="entry name" value="DUF900_hydrolase"/>
</dbReference>
<comment type="caution">
    <text evidence="1">The sequence shown here is derived from an EMBL/GenBank/DDBJ whole genome shotgun (WGS) entry which is preliminary data.</text>
</comment>
<evidence type="ECO:0008006" key="3">
    <source>
        <dbReference type="Google" id="ProtNLM"/>
    </source>
</evidence>
<dbReference type="AlphaFoldDB" id="A0A0P8BEG2"/>
<dbReference type="STRING" id="1305737.GCA_000526355_00910"/>
<dbReference type="Proteomes" id="UP000050421">
    <property type="component" value="Unassembled WGS sequence"/>
</dbReference>